<evidence type="ECO:0000259" key="2">
    <source>
        <dbReference type="Pfam" id="PF08153"/>
    </source>
</evidence>
<name>A0A2K3KGB0_TRIPR</name>
<protein>
    <submittedName>
        <fullName evidence="3">Nucleolar GTP-binding protein 2-like</fullName>
    </submittedName>
</protein>
<dbReference type="InterPro" id="IPR012971">
    <property type="entry name" value="NOG2_N_dom"/>
</dbReference>
<evidence type="ECO:0000256" key="1">
    <source>
        <dbReference type="SAM" id="MobiDB-lite"/>
    </source>
</evidence>
<dbReference type="Proteomes" id="UP000236291">
    <property type="component" value="Unassembled WGS sequence"/>
</dbReference>
<dbReference type="AlphaFoldDB" id="A0A2K3KGB0"/>
<feature type="region of interest" description="Disordered" evidence="1">
    <location>
        <begin position="1"/>
        <end position="35"/>
    </location>
</feature>
<evidence type="ECO:0000313" key="4">
    <source>
        <dbReference type="Proteomes" id="UP000236291"/>
    </source>
</evidence>
<reference evidence="3 4" key="2">
    <citation type="journal article" date="2017" name="Front. Plant Sci.">
        <title>Gene Classification and Mining of Molecular Markers Useful in Red Clover (Trifolium pratense) Breeding.</title>
        <authorList>
            <person name="Istvanek J."/>
            <person name="Dluhosova J."/>
            <person name="Dluhos P."/>
            <person name="Patkova L."/>
            <person name="Nedelnik J."/>
            <person name="Repkova J."/>
        </authorList>
    </citation>
    <scope>NUCLEOTIDE SEQUENCE [LARGE SCALE GENOMIC DNA]</scope>
    <source>
        <strain evidence="4">cv. Tatra</strain>
        <tissue evidence="3">Young leaves</tissue>
    </source>
</reference>
<evidence type="ECO:0000313" key="3">
    <source>
        <dbReference type="EMBL" id="PNX65336.1"/>
    </source>
</evidence>
<reference evidence="3 4" key="1">
    <citation type="journal article" date="2014" name="Am. J. Bot.">
        <title>Genome assembly and annotation for red clover (Trifolium pratense; Fabaceae).</title>
        <authorList>
            <person name="Istvanek J."/>
            <person name="Jaros M."/>
            <person name="Krenek A."/>
            <person name="Repkova J."/>
        </authorList>
    </citation>
    <scope>NUCLEOTIDE SEQUENCE [LARGE SCALE GENOMIC DNA]</scope>
    <source>
        <strain evidence="4">cv. Tatra</strain>
        <tissue evidence="3">Young leaves</tissue>
    </source>
</reference>
<dbReference type="STRING" id="57577.A0A2K3KGB0"/>
<feature type="region of interest" description="Disordered" evidence="1">
    <location>
        <begin position="48"/>
        <end position="72"/>
    </location>
</feature>
<organism evidence="3 4">
    <name type="scientific">Trifolium pratense</name>
    <name type="common">Red clover</name>
    <dbReference type="NCBI Taxonomy" id="57577"/>
    <lineage>
        <taxon>Eukaryota</taxon>
        <taxon>Viridiplantae</taxon>
        <taxon>Streptophyta</taxon>
        <taxon>Embryophyta</taxon>
        <taxon>Tracheophyta</taxon>
        <taxon>Spermatophyta</taxon>
        <taxon>Magnoliopsida</taxon>
        <taxon>eudicotyledons</taxon>
        <taxon>Gunneridae</taxon>
        <taxon>Pentapetalae</taxon>
        <taxon>rosids</taxon>
        <taxon>fabids</taxon>
        <taxon>Fabales</taxon>
        <taxon>Fabaceae</taxon>
        <taxon>Papilionoideae</taxon>
        <taxon>50 kb inversion clade</taxon>
        <taxon>NPAAA clade</taxon>
        <taxon>Hologalegina</taxon>
        <taxon>IRL clade</taxon>
        <taxon>Trifolieae</taxon>
        <taxon>Trifolium</taxon>
    </lineage>
</organism>
<feature type="domain" description="Nucleolar GTP-binding protein 2 N-terminal" evidence="2">
    <location>
        <begin position="42"/>
        <end position="95"/>
    </location>
</feature>
<feature type="compositionally biased region" description="Basic and acidic residues" evidence="1">
    <location>
        <begin position="17"/>
        <end position="33"/>
    </location>
</feature>
<proteinExistence type="predicted"/>
<sequence>MAKKKERSVNVSGKPKHSNDANRSNDSKTEKRSAATVRRLKMYKNQPVRNKKGHIQSHEYQNKDLPNTRIKPDRNWFGNTRVVNQKELEFFREEMA</sequence>
<gene>
    <name evidence="3" type="ORF">L195_g054488</name>
</gene>
<comment type="caution">
    <text evidence="3">The sequence shown here is derived from an EMBL/GenBank/DDBJ whole genome shotgun (WGS) entry which is preliminary data.</text>
</comment>
<dbReference type="Pfam" id="PF08153">
    <property type="entry name" value="NGP1NT"/>
    <property type="match status" value="1"/>
</dbReference>
<dbReference type="EMBL" id="ASHM01095458">
    <property type="protein sequence ID" value="PNX65336.1"/>
    <property type="molecule type" value="Genomic_DNA"/>
</dbReference>
<accession>A0A2K3KGB0</accession>
<feature type="non-terminal residue" evidence="3">
    <location>
        <position position="96"/>
    </location>
</feature>